<dbReference type="EMBL" id="CP000681">
    <property type="protein sequence ID" value="ABP73847.1"/>
    <property type="molecule type" value="Genomic_DNA"/>
</dbReference>
<comment type="similarity">
    <text evidence="1">Belongs to the LysR transcriptional regulatory family.</text>
</comment>
<evidence type="ECO:0000313" key="6">
    <source>
        <dbReference type="EMBL" id="ABP73847.1"/>
    </source>
</evidence>
<evidence type="ECO:0000256" key="3">
    <source>
        <dbReference type="ARBA" id="ARBA00023125"/>
    </source>
</evidence>
<dbReference type="Pfam" id="PF00126">
    <property type="entry name" value="HTH_1"/>
    <property type="match status" value="1"/>
</dbReference>
<dbReference type="STRING" id="319224.Sputcn32_0111"/>
<dbReference type="HOGENOM" id="CLU_039613_16_0_6"/>
<dbReference type="CDD" id="cd08475">
    <property type="entry name" value="PBP2_CrgA_like_6"/>
    <property type="match status" value="1"/>
</dbReference>
<dbReference type="AlphaFoldDB" id="A4Y1L4"/>
<dbReference type="eggNOG" id="COG0583">
    <property type="taxonomic scope" value="Bacteria"/>
</dbReference>
<reference evidence="6" key="1">
    <citation type="submission" date="2007-04" db="EMBL/GenBank/DDBJ databases">
        <title>Complete sequence of Shewanella putrefaciens CN-32.</title>
        <authorList>
            <consortium name="US DOE Joint Genome Institute"/>
            <person name="Copeland A."/>
            <person name="Lucas S."/>
            <person name="Lapidus A."/>
            <person name="Barry K."/>
            <person name="Detter J.C."/>
            <person name="Glavina del Rio T."/>
            <person name="Hammon N."/>
            <person name="Israni S."/>
            <person name="Dalin E."/>
            <person name="Tice H."/>
            <person name="Pitluck S."/>
            <person name="Chain P."/>
            <person name="Malfatti S."/>
            <person name="Shin M."/>
            <person name="Vergez L."/>
            <person name="Schmutz J."/>
            <person name="Larimer F."/>
            <person name="Land M."/>
            <person name="Hauser L."/>
            <person name="Kyrpides N."/>
            <person name="Mikhailova N."/>
            <person name="Romine M.F."/>
            <person name="Fredrickson J."/>
            <person name="Tiedje J."/>
            <person name="Richardson P."/>
        </authorList>
    </citation>
    <scope>NUCLEOTIDE SEQUENCE [LARGE SCALE GENOMIC DNA]</scope>
    <source>
        <strain evidence="6">CN-32</strain>
    </source>
</reference>
<dbReference type="FunFam" id="1.10.10.10:FF:000001">
    <property type="entry name" value="LysR family transcriptional regulator"/>
    <property type="match status" value="1"/>
</dbReference>
<evidence type="ECO:0000256" key="1">
    <source>
        <dbReference type="ARBA" id="ARBA00009437"/>
    </source>
</evidence>
<dbReference type="InterPro" id="IPR058163">
    <property type="entry name" value="LysR-type_TF_proteobact-type"/>
</dbReference>
<dbReference type="PROSITE" id="PS50931">
    <property type="entry name" value="HTH_LYSR"/>
    <property type="match status" value="1"/>
</dbReference>
<organism evidence="6">
    <name type="scientific">Shewanella putrefaciens (strain CN-32 / ATCC BAA-453)</name>
    <dbReference type="NCBI Taxonomy" id="319224"/>
    <lineage>
        <taxon>Bacteria</taxon>
        <taxon>Pseudomonadati</taxon>
        <taxon>Pseudomonadota</taxon>
        <taxon>Gammaproteobacteria</taxon>
        <taxon>Alteromonadales</taxon>
        <taxon>Shewanellaceae</taxon>
        <taxon>Shewanella</taxon>
    </lineage>
</organism>
<dbReference type="InterPro" id="IPR000847">
    <property type="entry name" value="LysR_HTH_N"/>
</dbReference>
<dbReference type="InterPro" id="IPR036388">
    <property type="entry name" value="WH-like_DNA-bd_sf"/>
</dbReference>
<proteinExistence type="inferred from homology"/>
<name>A4Y1L4_SHEPC</name>
<dbReference type="Gene3D" id="3.40.190.290">
    <property type="match status" value="1"/>
</dbReference>
<accession>A4Y1L4</accession>
<dbReference type="Pfam" id="PF03466">
    <property type="entry name" value="LysR_substrate"/>
    <property type="match status" value="1"/>
</dbReference>
<dbReference type="SUPFAM" id="SSF46785">
    <property type="entry name" value="Winged helix' DNA-binding domain"/>
    <property type="match status" value="1"/>
</dbReference>
<feature type="domain" description="HTH lysR-type" evidence="5">
    <location>
        <begin position="24"/>
        <end position="73"/>
    </location>
</feature>
<dbReference type="PANTHER" id="PTHR30537">
    <property type="entry name" value="HTH-TYPE TRANSCRIPTIONAL REGULATOR"/>
    <property type="match status" value="1"/>
</dbReference>
<evidence type="ECO:0000256" key="2">
    <source>
        <dbReference type="ARBA" id="ARBA00023015"/>
    </source>
</evidence>
<dbReference type="KEGG" id="spc:Sputcn32_0111"/>
<sequence length="320" mass="35584">MTFTKSTEELIAVINNQFIEIRHFVTVAQLGSFTLAAQALGMTGSALSKSIVRLETRLGTKLLHRTTRRVSLTNDGDSYLIDCQNAMAILDNAQSRLGSEQQIPSGRVRVDLPVTFGRRYILPTLLSLSQKYPKLELSITFNDRATDLFNDGIDLAVRVGQLGDTVDLVARRLGEQRRVICASPAYFGRLGTPQSKEDLSQHQCIVGWPLGQQHRWLLKNEDGITEAHDIPVRHEIADCEAILAATLAGVGLAQVPIWLVEDYLKTGELVSVLDDLASDDTPIHLIWLKTPYLQPKLRVIIEELLELAKAPHSRFKAEIS</sequence>
<dbReference type="GO" id="GO:0003677">
    <property type="term" value="F:DNA binding"/>
    <property type="evidence" value="ECO:0007669"/>
    <property type="project" value="UniProtKB-KW"/>
</dbReference>
<evidence type="ECO:0000259" key="5">
    <source>
        <dbReference type="PROSITE" id="PS50931"/>
    </source>
</evidence>
<gene>
    <name evidence="6" type="ordered locus">Sputcn32_0111</name>
</gene>
<protein>
    <submittedName>
        <fullName evidence="6">Transcriptional regulator, LysR family</fullName>
    </submittedName>
</protein>
<dbReference type="PANTHER" id="PTHR30537:SF5">
    <property type="entry name" value="HTH-TYPE TRANSCRIPTIONAL ACTIVATOR TTDR-RELATED"/>
    <property type="match status" value="1"/>
</dbReference>
<dbReference type="GO" id="GO:0003700">
    <property type="term" value="F:DNA-binding transcription factor activity"/>
    <property type="evidence" value="ECO:0007669"/>
    <property type="project" value="InterPro"/>
</dbReference>
<dbReference type="SUPFAM" id="SSF53850">
    <property type="entry name" value="Periplasmic binding protein-like II"/>
    <property type="match status" value="1"/>
</dbReference>
<keyword evidence="4" id="KW-0804">Transcription</keyword>
<keyword evidence="2" id="KW-0805">Transcription regulation</keyword>
<dbReference type="Gene3D" id="1.10.10.10">
    <property type="entry name" value="Winged helix-like DNA-binding domain superfamily/Winged helix DNA-binding domain"/>
    <property type="match status" value="1"/>
</dbReference>
<dbReference type="InterPro" id="IPR036390">
    <property type="entry name" value="WH_DNA-bd_sf"/>
</dbReference>
<keyword evidence="3" id="KW-0238">DNA-binding</keyword>
<dbReference type="InterPro" id="IPR005119">
    <property type="entry name" value="LysR_subst-bd"/>
</dbReference>
<evidence type="ECO:0000256" key="4">
    <source>
        <dbReference type="ARBA" id="ARBA00023163"/>
    </source>
</evidence>